<dbReference type="STRING" id="258515.SAMN05192585_11296"/>
<name>A0A1G9Z5Y2_9FIRM</name>
<reference evidence="3 4" key="1">
    <citation type="submission" date="2016-10" db="EMBL/GenBank/DDBJ databases">
        <authorList>
            <person name="de Groot N.N."/>
        </authorList>
    </citation>
    <scope>NUCLEOTIDE SEQUENCE [LARGE SCALE GENOMIC DNA]</scope>
    <source>
        <strain evidence="3 4">CGMCC 1.5012</strain>
    </source>
</reference>
<dbReference type="PANTHER" id="PTHR35146">
    <property type="entry name" value="UPF0178 PROTEIN YAII"/>
    <property type="match status" value="1"/>
</dbReference>
<dbReference type="EMBL" id="FNID01000012">
    <property type="protein sequence ID" value="SDN16435.1"/>
    <property type="molecule type" value="Genomic_DNA"/>
</dbReference>
<organism evidence="3 4">
    <name type="scientific">Acetanaerobacterium elongatum</name>
    <dbReference type="NCBI Taxonomy" id="258515"/>
    <lineage>
        <taxon>Bacteria</taxon>
        <taxon>Bacillati</taxon>
        <taxon>Bacillota</taxon>
        <taxon>Clostridia</taxon>
        <taxon>Eubacteriales</taxon>
        <taxon>Oscillospiraceae</taxon>
        <taxon>Acetanaerobacterium</taxon>
    </lineage>
</organism>
<dbReference type="Proteomes" id="UP000199182">
    <property type="component" value="Unassembled WGS sequence"/>
</dbReference>
<proteinExistence type="inferred from homology"/>
<dbReference type="Pfam" id="PF02639">
    <property type="entry name" value="DUF188"/>
    <property type="match status" value="1"/>
</dbReference>
<dbReference type="OrthoDB" id="9798918at2"/>
<dbReference type="PANTHER" id="PTHR35146:SF1">
    <property type="entry name" value="UPF0178 PROTEIN YAII"/>
    <property type="match status" value="1"/>
</dbReference>
<evidence type="ECO:0000313" key="3">
    <source>
        <dbReference type="EMBL" id="SDN16435.1"/>
    </source>
</evidence>
<evidence type="ECO:0000256" key="1">
    <source>
        <dbReference type="ARBA" id="ARBA00008522"/>
    </source>
</evidence>
<sequence>MRVLIDADACPVTDIALRLAKVRGLETILFCDTSHELHKEGARTVVVDKGADSADYKLVGELQKGDAVVTQDYGLAAMALARGGKPISPGGMRYTDENIGSLLESRAMVKKLLRAGKRVKGPSKRTAEQDETFKQTFAALLDDG</sequence>
<dbReference type="RefSeq" id="WP_092639538.1">
    <property type="nucleotide sequence ID" value="NZ_FNID01000012.1"/>
</dbReference>
<accession>A0A1G9Z5Y2</accession>
<dbReference type="HAMAP" id="MF_00489">
    <property type="entry name" value="UPF0178"/>
    <property type="match status" value="1"/>
</dbReference>
<keyword evidence="4" id="KW-1185">Reference proteome</keyword>
<comment type="similarity">
    <text evidence="1 2">Belongs to the UPF0178 family.</text>
</comment>
<evidence type="ECO:0000313" key="4">
    <source>
        <dbReference type="Proteomes" id="UP000199182"/>
    </source>
</evidence>
<evidence type="ECO:0000256" key="2">
    <source>
        <dbReference type="HAMAP-Rule" id="MF_00489"/>
    </source>
</evidence>
<dbReference type="InterPro" id="IPR003791">
    <property type="entry name" value="UPF0178"/>
</dbReference>
<dbReference type="AlphaFoldDB" id="A0A1G9Z5Y2"/>
<protein>
    <recommendedName>
        <fullName evidence="2">UPF0178 protein SAMN05192585_11296</fullName>
    </recommendedName>
</protein>
<gene>
    <name evidence="3" type="ORF">SAMN05192585_11296</name>
</gene>